<name>A0A678ZMK8_9CAUD</name>
<keyword evidence="2" id="KW-1185">Reference proteome</keyword>
<gene>
    <name evidence="1" type="ORF">Arno162_139</name>
</gene>
<dbReference type="EMBL" id="MK290737">
    <property type="protein sequence ID" value="AZV02179.1"/>
    <property type="molecule type" value="Genomic_DNA"/>
</dbReference>
<evidence type="ECO:0000313" key="1">
    <source>
        <dbReference type="EMBL" id="AZV02179.1"/>
    </source>
</evidence>
<protein>
    <submittedName>
        <fullName evidence="1">Uncharacterized protein</fullName>
    </submittedName>
</protein>
<evidence type="ECO:0000313" key="2">
    <source>
        <dbReference type="Proteomes" id="UP000430872"/>
    </source>
</evidence>
<dbReference type="Proteomes" id="UP000430872">
    <property type="component" value="Segment"/>
</dbReference>
<sequence length="148" mass="17336">MTNKAEDFANMQPEADRKYPTFNTRRIQMFELGVFMLESYGALFDGVCYTNSNNNQQWSFKSAVELFNSRELDEDDQYVCKKVNLTYAKKRRAVLCTNHLIKLTDSFKQSVSEEYQDTFEVPECPDDNVLQPEPIDVVKALLQRLRLR</sequence>
<proteinExistence type="predicted"/>
<organism evidence="1 2">
    <name type="scientific">Pectobacterium phage Arno162</name>
    <dbReference type="NCBI Taxonomy" id="2500577"/>
    <lineage>
        <taxon>Viruses</taxon>
        <taxon>Duplodnaviria</taxon>
        <taxon>Heunggongvirae</taxon>
        <taxon>Uroviricota</taxon>
        <taxon>Caudoviricetes</taxon>
        <taxon>Andersonviridae</taxon>
        <taxon>Andersonviridae incertae sedis</taxon>
        <taxon>Arnovirus</taxon>
        <taxon>Arnovirus arno162</taxon>
    </lineage>
</organism>
<accession>A0A678ZMK8</accession>
<reference evidence="1 2" key="1">
    <citation type="submission" date="2018-12" db="EMBL/GenBank/DDBJ databases">
        <authorList>
            <person name="Shneider M.M."/>
            <person name="Kabilov M.R."/>
            <person name="Miroshnikov K.A."/>
        </authorList>
    </citation>
    <scope>NUCLEOTIDE SEQUENCE [LARGE SCALE GENOMIC DNA]</scope>
</reference>